<protein>
    <submittedName>
        <fullName evidence="1">Uncharacterized protein</fullName>
    </submittedName>
</protein>
<evidence type="ECO:0000313" key="1">
    <source>
        <dbReference type="EMBL" id="GAH95616.1"/>
    </source>
</evidence>
<comment type="caution">
    <text evidence="1">The sequence shown here is derived from an EMBL/GenBank/DDBJ whole genome shotgun (WGS) entry which is preliminary data.</text>
</comment>
<dbReference type="EMBL" id="BARV01001388">
    <property type="protein sequence ID" value="GAH95616.1"/>
    <property type="molecule type" value="Genomic_DNA"/>
</dbReference>
<gene>
    <name evidence="1" type="ORF">S06H3_04069</name>
</gene>
<feature type="non-terminal residue" evidence="1">
    <location>
        <position position="1"/>
    </location>
</feature>
<proteinExistence type="predicted"/>
<dbReference type="AlphaFoldDB" id="X1JLK3"/>
<sequence length="66" mass="7761">GPFSPLWKVKTHLGVLFVDHLEDNVYQVELEMASVEGPPLGDFMRREKIIHDPLNNRMYLLRKIEK</sequence>
<accession>X1JLK3</accession>
<reference evidence="1" key="1">
    <citation type="journal article" date="2014" name="Front. Microbiol.">
        <title>High frequency of phylogenetically diverse reductive dehalogenase-homologous genes in deep subseafloor sedimentary metagenomes.</title>
        <authorList>
            <person name="Kawai M."/>
            <person name="Futagami T."/>
            <person name="Toyoda A."/>
            <person name="Takaki Y."/>
            <person name="Nishi S."/>
            <person name="Hori S."/>
            <person name="Arai W."/>
            <person name="Tsubouchi T."/>
            <person name="Morono Y."/>
            <person name="Uchiyama I."/>
            <person name="Ito T."/>
            <person name="Fujiyama A."/>
            <person name="Inagaki F."/>
            <person name="Takami H."/>
        </authorList>
    </citation>
    <scope>NUCLEOTIDE SEQUENCE</scope>
    <source>
        <strain evidence="1">Expedition CK06-06</strain>
    </source>
</reference>
<organism evidence="1">
    <name type="scientific">marine sediment metagenome</name>
    <dbReference type="NCBI Taxonomy" id="412755"/>
    <lineage>
        <taxon>unclassified sequences</taxon>
        <taxon>metagenomes</taxon>
        <taxon>ecological metagenomes</taxon>
    </lineage>
</organism>
<name>X1JLK3_9ZZZZ</name>